<comment type="similarity">
    <text evidence="7">Belongs to the binding-protein-dependent transport system permease family.</text>
</comment>
<keyword evidence="5 7" id="KW-1133">Transmembrane helix</keyword>
<feature type="domain" description="ABC transmembrane type-1" evidence="8">
    <location>
        <begin position="112"/>
        <end position="321"/>
    </location>
</feature>
<dbReference type="InterPro" id="IPR035906">
    <property type="entry name" value="MetI-like_sf"/>
</dbReference>
<keyword evidence="3" id="KW-1003">Cell membrane</keyword>
<protein>
    <submittedName>
        <fullName evidence="9">ABC transporter permease</fullName>
    </submittedName>
</protein>
<feature type="transmembrane region" description="Helical" evidence="7">
    <location>
        <begin position="12"/>
        <end position="32"/>
    </location>
</feature>
<feature type="transmembrane region" description="Helical" evidence="7">
    <location>
        <begin position="252"/>
        <end position="278"/>
    </location>
</feature>
<evidence type="ECO:0000256" key="2">
    <source>
        <dbReference type="ARBA" id="ARBA00022448"/>
    </source>
</evidence>
<dbReference type="PANTHER" id="PTHR43163">
    <property type="entry name" value="DIPEPTIDE TRANSPORT SYSTEM PERMEASE PROTEIN DPPB-RELATED"/>
    <property type="match status" value="1"/>
</dbReference>
<keyword evidence="2 7" id="KW-0813">Transport</keyword>
<dbReference type="Gene3D" id="1.10.3720.10">
    <property type="entry name" value="MetI-like"/>
    <property type="match status" value="1"/>
</dbReference>
<feature type="transmembrane region" description="Helical" evidence="7">
    <location>
        <begin position="298"/>
        <end position="324"/>
    </location>
</feature>
<proteinExistence type="inferred from homology"/>
<evidence type="ECO:0000313" key="9">
    <source>
        <dbReference type="EMBL" id="MFC4135999.1"/>
    </source>
</evidence>
<comment type="caution">
    <text evidence="9">The sequence shown here is derived from an EMBL/GenBank/DDBJ whole genome shotgun (WGS) entry which is preliminary data.</text>
</comment>
<reference evidence="10" key="1">
    <citation type="journal article" date="2019" name="Int. J. Syst. Evol. Microbiol.">
        <title>The Global Catalogue of Microorganisms (GCM) 10K type strain sequencing project: providing services to taxonomists for standard genome sequencing and annotation.</title>
        <authorList>
            <consortium name="The Broad Institute Genomics Platform"/>
            <consortium name="The Broad Institute Genome Sequencing Center for Infectious Disease"/>
            <person name="Wu L."/>
            <person name="Ma J."/>
        </authorList>
    </citation>
    <scope>NUCLEOTIDE SEQUENCE [LARGE SCALE GENOMIC DNA]</scope>
    <source>
        <strain evidence="10">CGMCC 4.7289</strain>
    </source>
</reference>
<evidence type="ECO:0000256" key="1">
    <source>
        <dbReference type="ARBA" id="ARBA00004651"/>
    </source>
</evidence>
<evidence type="ECO:0000256" key="6">
    <source>
        <dbReference type="ARBA" id="ARBA00023136"/>
    </source>
</evidence>
<name>A0ABV8M089_9ACTN</name>
<keyword evidence="6 7" id="KW-0472">Membrane</keyword>
<evidence type="ECO:0000313" key="10">
    <source>
        <dbReference type="Proteomes" id="UP001595816"/>
    </source>
</evidence>
<evidence type="ECO:0000256" key="7">
    <source>
        <dbReference type="RuleBase" id="RU363032"/>
    </source>
</evidence>
<dbReference type="Pfam" id="PF19300">
    <property type="entry name" value="BPD_transp_1_N"/>
    <property type="match status" value="1"/>
</dbReference>
<evidence type="ECO:0000256" key="4">
    <source>
        <dbReference type="ARBA" id="ARBA00022692"/>
    </source>
</evidence>
<dbReference type="EMBL" id="JBHSAY010000028">
    <property type="protein sequence ID" value="MFC4135999.1"/>
    <property type="molecule type" value="Genomic_DNA"/>
</dbReference>
<dbReference type="PANTHER" id="PTHR43163:SF6">
    <property type="entry name" value="DIPEPTIDE TRANSPORT SYSTEM PERMEASE PROTEIN DPPB-RELATED"/>
    <property type="match status" value="1"/>
</dbReference>
<feature type="transmembrane region" description="Helical" evidence="7">
    <location>
        <begin position="194"/>
        <end position="214"/>
    </location>
</feature>
<dbReference type="Pfam" id="PF00528">
    <property type="entry name" value="BPD_transp_1"/>
    <property type="match status" value="1"/>
</dbReference>
<dbReference type="SUPFAM" id="SSF161098">
    <property type="entry name" value="MetI-like"/>
    <property type="match status" value="1"/>
</dbReference>
<accession>A0ABV8M089</accession>
<dbReference type="InterPro" id="IPR000515">
    <property type="entry name" value="MetI-like"/>
</dbReference>
<feature type="transmembrane region" description="Helical" evidence="7">
    <location>
        <begin position="112"/>
        <end position="136"/>
    </location>
</feature>
<evidence type="ECO:0000259" key="8">
    <source>
        <dbReference type="PROSITE" id="PS50928"/>
    </source>
</evidence>
<dbReference type="Proteomes" id="UP001595816">
    <property type="component" value="Unassembled WGS sequence"/>
</dbReference>
<gene>
    <name evidence="9" type="ORF">ACFOZ4_35795</name>
</gene>
<dbReference type="PROSITE" id="PS50928">
    <property type="entry name" value="ABC_TM1"/>
    <property type="match status" value="1"/>
</dbReference>
<evidence type="ECO:0000256" key="5">
    <source>
        <dbReference type="ARBA" id="ARBA00022989"/>
    </source>
</evidence>
<feature type="transmembrane region" description="Helical" evidence="7">
    <location>
        <begin position="148"/>
        <end position="174"/>
    </location>
</feature>
<dbReference type="CDD" id="cd06261">
    <property type="entry name" value="TM_PBP2"/>
    <property type="match status" value="1"/>
</dbReference>
<sequence length="330" mass="35518">MRILRFAGGRLLSMIGVLLIVSLLTYAVFYLLPADPAQLSCGKPCTPERLADARAFMGYDAPWWRQYLDFLTGIFAGREFGSGQAVVRCAAPCFGYSFRLDEPVTTLITTHLGVTFSLAIGAAVLWLFLGVGSGVVSAVRRGSAVDRAVMTFSITGVSAPTYLVGLLGILLFGFTLDMVPVGGYVPFAENPVQWAWHLILPWCVLAFVSAAIYARLTRGQMLEVLGEDYIRTARAKGLSERRVIGRHALRNVLVPVVTVFGMDLGGLLGGAVITERVFSLQGLGALLMDAVGNVDLPLLVGVTLFSAVLIIVANFVVDVLYSVLDPRISL</sequence>
<organism evidence="9 10">
    <name type="scientific">Hamadaea flava</name>
    <dbReference type="NCBI Taxonomy" id="1742688"/>
    <lineage>
        <taxon>Bacteria</taxon>
        <taxon>Bacillati</taxon>
        <taxon>Actinomycetota</taxon>
        <taxon>Actinomycetes</taxon>
        <taxon>Micromonosporales</taxon>
        <taxon>Micromonosporaceae</taxon>
        <taxon>Hamadaea</taxon>
    </lineage>
</organism>
<keyword evidence="10" id="KW-1185">Reference proteome</keyword>
<dbReference type="RefSeq" id="WP_253762580.1">
    <property type="nucleotide sequence ID" value="NZ_JAMZDZ010000001.1"/>
</dbReference>
<comment type="subcellular location">
    <subcellularLocation>
        <location evidence="1 7">Cell membrane</location>
        <topology evidence="1 7">Multi-pass membrane protein</topology>
    </subcellularLocation>
</comment>
<keyword evidence="4 7" id="KW-0812">Transmembrane</keyword>
<dbReference type="InterPro" id="IPR045621">
    <property type="entry name" value="BPD_transp_1_N"/>
</dbReference>
<evidence type="ECO:0000256" key="3">
    <source>
        <dbReference type="ARBA" id="ARBA00022475"/>
    </source>
</evidence>